<name>A0A366H4D0_9BACT</name>
<evidence type="ECO:0000313" key="2">
    <source>
        <dbReference type="Proteomes" id="UP000253426"/>
    </source>
</evidence>
<reference evidence="1 2" key="1">
    <citation type="submission" date="2018-06" db="EMBL/GenBank/DDBJ databases">
        <title>Genomic Encyclopedia of Type Strains, Phase IV (KMG-IV): sequencing the most valuable type-strain genomes for metagenomic binning, comparative biology and taxonomic classification.</title>
        <authorList>
            <person name="Goeker M."/>
        </authorList>
    </citation>
    <scope>NUCLEOTIDE SEQUENCE [LARGE SCALE GENOMIC DNA]</scope>
    <source>
        <strain evidence="1 2">DSM 25532</strain>
    </source>
</reference>
<protein>
    <submittedName>
        <fullName evidence="1">Uncharacterized protein</fullName>
    </submittedName>
</protein>
<proteinExistence type="predicted"/>
<comment type="caution">
    <text evidence="1">The sequence shown here is derived from an EMBL/GenBank/DDBJ whole genome shotgun (WGS) entry which is preliminary data.</text>
</comment>
<dbReference type="Proteomes" id="UP000253426">
    <property type="component" value="Unassembled WGS sequence"/>
</dbReference>
<organism evidence="1 2">
    <name type="scientific">Roseimicrobium gellanilyticum</name>
    <dbReference type="NCBI Taxonomy" id="748857"/>
    <lineage>
        <taxon>Bacteria</taxon>
        <taxon>Pseudomonadati</taxon>
        <taxon>Verrucomicrobiota</taxon>
        <taxon>Verrucomicrobiia</taxon>
        <taxon>Verrucomicrobiales</taxon>
        <taxon>Verrucomicrobiaceae</taxon>
        <taxon>Roseimicrobium</taxon>
    </lineage>
</organism>
<accession>A0A366H4D0</accession>
<dbReference type="EMBL" id="QNRR01000015">
    <property type="protein sequence ID" value="RBP36874.1"/>
    <property type="molecule type" value="Genomic_DNA"/>
</dbReference>
<keyword evidence="2" id="KW-1185">Reference proteome</keyword>
<dbReference type="RefSeq" id="WP_147263666.1">
    <property type="nucleotide sequence ID" value="NZ_QNRR01000015.1"/>
</dbReference>
<sequence>MIWTMKVYRVLLCSMGATHVEATRFERDTIVRFFRGDVVIAEYPASLVKEVAETDLPPSGGWLVASASSDD</sequence>
<dbReference type="AlphaFoldDB" id="A0A366H4D0"/>
<evidence type="ECO:0000313" key="1">
    <source>
        <dbReference type="EMBL" id="RBP36874.1"/>
    </source>
</evidence>
<gene>
    <name evidence="1" type="ORF">DES53_11515</name>
</gene>